<evidence type="ECO:0000256" key="7">
    <source>
        <dbReference type="ARBA" id="ARBA00022723"/>
    </source>
</evidence>
<comment type="pathway">
    <text evidence="1 15">Amino-acid biosynthesis; L-lysine biosynthesis via DAP pathway; LL-2,6-diaminopimelate from (S)-tetrahydrodipicolinate (succinylase route): step 3/3.</text>
</comment>
<evidence type="ECO:0000256" key="2">
    <source>
        <dbReference type="ARBA" id="ARBA00006746"/>
    </source>
</evidence>
<evidence type="ECO:0000256" key="11">
    <source>
        <dbReference type="ARBA" id="ARBA00023154"/>
    </source>
</evidence>
<comment type="function">
    <text evidence="15">Catalyzes the hydrolysis of N-succinyl-L,L-diaminopimelic acid (SDAP), forming succinate and LL-2,6-diaminopimelate (DAP), an intermediate involved in the bacterial biosynthesis of lysine and meso-diaminopimelic acid, an essential component of bacterial cell walls.</text>
</comment>
<dbReference type="PANTHER" id="PTHR43808:SF31">
    <property type="entry name" value="N-ACETYL-L-CITRULLINE DEACETYLASE"/>
    <property type="match status" value="1"/>
</dbReference>
<dbReference type="Pfam" id="PF07687">
    <property type="entry name" value="M20_dimer"/>
    <property type="match status" value="1"/>
</dbReference>
<proteinExistence type="inferred from homology"/>
<keyword evidence="12 15" id="KW-0170">Cobalt</keyword>
<comment type="caution">
    <text evidence="17">The sequence shown here is derived from an EMBL/GenBank/DDBJ whole genome shotgun (WGS) entry which is preliminary data.</text>
</comment>
<dbReference type="NCBIfam" id="NF009557">
    <property type="entry name" value="PRK13009.1"/>
    <property type="match status" value="1"/>
</dbReference>
<dbReference type="NCBIfam" id="TIGR01246">
    <property type="entry name" value="dapE_proteo"/>
    <property type="match status" value="1"/>
</dbReference>
<feature type="binding site" evidence="15">
    <location>
        <position position="80"/>
    </location>
    <ligand>
        <name>Zn(2+)</name>
        <dbReference type="ChEBI" id="CHEBI:29105"/>
        <label>1</label>
    </ligand>
</feature>
<keyword evidence="7 15" id="KW-0479">Metal-binding</keyword>
<evidence type="ECO:0000256" key="6">
    <source>
        <dbReference type="ARBA" id="ARBA00022605"/>
    </source>
</evidence>
<evidence type="ECO:0000313" key="17">
    <source>
        <dbReference type="EMBL" id="MFD2140258.1"/>
    </source>
</evidence>
<dbReference type="InterPro" id="IPR036264">
    <property type="entry name" value="Bact_exopeptidase_dim_dom"/>
</dbReference>
<dbReference type="EMBL" id="JBHUHD010000001">
    <property type="protein sequence ID" value="MFD2140258.1"/>
    <property type="molecule type" value="Genomic_DNA"/>
</dbReference>
<dbReference type="InterPro" id="IPR002933">
    <property type="entry name" value="Peptidase_M20"/>
</dbReference>
<dbReference type="SUPFAM" id="SSF55031">
    <property type="entry name" value="Bacterial exopeptidase dimerisation domain"/>
    <property type="match status" value="1"/>
</dbReference>
<evidence type="ECO:0000256" key="1">
    <source>
        <dbReference type="ARBA" id="ARBA00005130"/>
    </source>
</evidence>
<name>A0ABW4YVF6_9HYPH</name>
<keyword evidence="6 15" id="KW-0028">Amino-acid biosynthesis</keyword>
<evidence type="ECO:0000256" key="3">
    <source>
        <dbReference type="ARBA" id="ARBA00011738"/>
    </source>
</evidence>
<comment type="similarity">
    <text evidence="2 15">Belongs to the peptidase M20A family. DapE subfamily.</text>
</comment>
<evidence type="ECO:0000256" key="10">
    <source>
        <dbReference type="ARBA" id="ARBA00022915"/>
    </source>
</evidence>
<dbReference type="GO" id="GO:0009014">
    <property type="term" value="F:succinyl-diaminopimelate desuccinylase activity"/>
    <property type="evidence" value="ECO:0007669"/>
    <property type="project" value="UniProtKB-EC"/>
</dbReference>
<feature type="binding site" evidence="15">
    <location>
        <position position="113"/>
    </location>
    <ligand>
        <name>Zn(2+)</name>
        <dbReference type="ChEBI" id="CHEBI:29105"/>
        <label>1</label>
    </ligand>
</feature>
<keyword evidence="9 15" id="KW-0862">Zinc</keyword>
<comment type="catalytic activity">
    <reaction evidence="14 15">
        <text>N-succinyl-(2S,6S)-2,6-diaminopimelate + H2O = (2S,6S)-2,6-diaminopimelate + succinate</text>
        <dbReference type="Rhea" id="RHEA:22608"/>
        <dbReference type="ChEBI" id="CHEBI:15377"/>
        <dbReference type="ChEBI" id="CHEBI:30031"/>
        <dbReference type="ChEBI" id="CHEBI:57609"/>
        <dbReference type="ChEBI" id="CHEBI:58087"/>
        <dbReference type="EC" id="3.5.1.18"/>
    </reaction>
</comment>
<evidence type="ECO:0000256" key="14">
    <source>
        <dbReference type="ARBA" id="ARBA00051301"/>
    </source>
</evidence>
<evidence type="ECO:0000259" key="16">
    <source>
        <dbReference type="Pfam" id="PF07687"/>
    </source>
</evidence>
<keyword evidence="18" id="KW-1185">Reference proteome</keyword>
<dbReference type="Gene3D" id="3.30.70.360">
    <property type="match status" value="1"/>
</dbReference>
<evidence type="ECO:0000256" key="9">
    <source>
        <dbReference type="ARBA" id="ARBA00022833"/>
    </source>
</evidence>
<dbReference type="InterPro" id="IPR005941">
    <property type="entry name" value="DapE_proteobac"/>
</dbReference>
<dbReference type="SUPFAM" id="SSF53187">
    <property type="entry name" value="Zn-dependent exopeptidases"/>
    <property type="match status" value="1"/>
</dbReference>
<feature type="binding site" evidence="15">
    <location>
        <position position="366"/>
    </location>
    <ligand>
        <name>Zn(2+)</name>
        <dbReference type="ChEBI" id="CHEBI:29105"/>
        <label>2</label>
    </ligand>
</feature>
<reference evidence="18" key="1">
    <citation type="journal article" date="2019" name="Int. J. Syst. Evol. Microbiol.">
        <title>The Global Catalogue of Microorganisms (GCM) 10K type strain sequencing project: providing services to taxonomists for standard genome sequencing and annotation.</title>
        <authorList>
            <consortium name="The Broad Institute Genomics Platform"/>
            <consortium name="The Broad Institute Genome Sequencing Center for Infectious Disease"/>
            <person name="Wu L."/>
            <person name="Ma J."/>
        </authorList>
    </citation>
    <scope>NUCLEOTIDE SEQUENCE [LARGE SCALE GENOMIC DNA]</scope>
    <source>
        <strain evidence="18">CCM 7435</strain>
    </source>
</reference>
<comment type="subunit">
    <text evidence="3 15">Homodimer.</text>
</comment>
<evidence type="ECO:0000256" key="15">
    <source>
        <dbReference type="HAMAP-Rule" id="MF_01690"/>
    </source>
</evidence>
<dbReference type="CDD" id="cd03891">
    <property type="entry name" value="M20_DapE_proteobac"/>
    <property type="match status" value="1"/>
</dbReference>
<dbReference type="InterPro" id="IPR050072">
    <property type="entry name" value="Peptidase_M20A"/>
</dbReference>
<keyword evidence="8 15" id="KW-0378">Hydrolase</keyword>
<feature type="active site" description="Proton acceptor" evidence="15">
    <location>
        <position position="148"/>
    </location>
</feature>
<dbReference type="PANTHER" id="PTHR43808">
    <property type="entry name" value="ACETYLORNITHINE DEACETYLASE"/>
    <property type="match status" value="1"/>
</dbReference>
<comment type="cofactor">
    <cofactor evidence="15">
        <name>Zn(2+)</name>
        <dbReference type="ChEBI" id="CHEBI:29105"/>
    </cofactor>
    <cofactor evidence="15">
        <name>Co(2+)</name>
        <dbReference type="ChEBI" id="CHEBI:48828"/>
    </cofactor>
    <text evidence="15">Binds 2 Zn(2+) or Co(2+) ions per subunit.</text>
</comment>
<evidence type="ECO:0000256" key="5">
    <source>
        <dbReference type="ARBA" id="ARBA00022391"/>
    </source>
</evidence>
<protein>
    <recommendedName>
        <fullName evidence="5 15">Succinyl-diaminopimelate desuccinylase</fullName>
        <shortName evidence="15">SDAP desuccinylase</shortName>
        <ecNumber evidence="4 15">3.5.1.18</ecNumber>
    </recommendedName>
    <alternativeName>
        <fullName evidence="13 15">N-succinyl-LL-2,6-diaminoheptanedioate amidohydrolase</fullName>
    </alternativeName>
</protein>
<evidence type="ECO:0000256" key="13">
    <source>
        <dbReference type="ARBA" id="ARBA00031891"/>
    </source>
</evidence>
<accession>A0ABW4YVF6</accession>
<feature type="active site" evidence="15">
    <location>
        <position position="82"/>
    </location>
</feature>
<dbReference type="Pfam" id="PF01546">
    <property type="entry name" value="Peptidase_M20"/>
    <property type="match status" value="1"/>
</dbReference>
<evidence type="ECO:0000256" key="8">
    <source>
        <dbReference type="ARBA" id="ARBA00022801"/>
    </source>
</evidence>
<keyword evidence="11 15" id="KW-0457">Lysine biosynthesis</keyword>
<dbReference type="RefSeq" id="WP_213351968.1">
    <property type="nucleotide sequence ID" value="NZ_JAHBGB010000015.1"/>
</dbReference>
<evidence type="ECO:0000313" key="18">
    <source>
        <dbReference type="Proteomes" id="UP001597299"/>
    </source>
</evidence>
<dbReference type="Proteomes" id="UP001597299">
    <property type="component" value="Unassembled WGS sequence"/>
</dbReference>
<gene>
    <name evidence="15 17" type="primary">dapE</name>
    <name evidence="17" type="ORF">ACFSNC_07615</name>
</gene>
<dbReference type="Gene3D" id="3.40.630.10">
    <property type="entry name" value="Zn peptidases"/>
    <property type="match status" value="2"/>
</dbReference>
<sequence>MADTAAPASLADPVEIARALIRCPSVTPDEGGALGYLEGLLGDAGFTVHRVTLSAPDTPDIENLYARFGTRGPNLCFAGHTDVVPPGDPAHWRFPPFEAAIHGGLIYGRGAVDMKGGVAAFAAAALDLAAEHGDGLPGSISLLITGDEEGPAINGTEKLLRWLADRDERLDHCVLGEPSSRAVLGDMVKIGRRGSLSGTLTVHGKQGHVGYPHLAENPIPGMAKLITALQAEPLDRGNDHFQASNLELVSVDVGNPAFNVIPAEAKARFNIRFNDLWMPGTLKAEIERRLRIAAGNEVRFSVAFEERSSDSFLTAPGDFVDLVVAAINETTGRTPELSTTGGTSDARFIKDYCPVIEFGLVGTSMHAVDESTPVDEVRALTRVYKDIATRYFAAFGR</sequence>
<dbReference type="InterPro" id="IPR011650">
    <property type="entry name" value="Peptidase_M20_dimer"/>
</dbReference>
<feature type="binding site" evidence="15">
    <location>
        <position position="149"/>
    </location>
    <ligand>
        <name>Zn(2+)</name>
        <dbReference type="ChEBI" id="CHEBI:29105"/>
        <label>2</label>
    </ligand>
</feature>
<keyword evidence="10 15" id="KW-0220">Diaminopimelate biosynthesis</keyword>
<feature type="binding site" evidence="15">
    <location>
        <position position="177"/>
    </location>
    <ligand>
        <name>Zn(2+)</name>
        <dbReference type="ChEBI" id="CHEBI:29105"/>
        <label>1</label>
    </ligand>
</feature>
<organism evidence="17 18">
    <name type="scientific">Ancylobacter oerskovii</name>
    <dbReference type="NCBI Taxonomy" id="459519"/>
    <lineage>
        <taxon>Bacteria</taxon>
        <taxon>Pseudomonadati</taxon>
        <taxon>Pseudomonadota</taxon>
        <taxon>Alphaproteobacteria</taxon>
        <taxon>Hyphomicrobiales</taxon>
        <taxon>Xanthobacteraceae</taxon>
        <taxon>Ancylobacter</taxon>
    </lineage>
</organism>
<evidence type="ECO:0000256" key="4">
    <source>
        <dbReference type="ARBA" id="ARBA00011921"/>
    </source>
</evidence>
<dbReference type="EC" id="3.5.1.18" evidence="4 15"/>
<dbReference type="HAMAP" id="MF_01690">
    <property type="entry name" value="DapE"/>
    <property type="match status" value="1"/>
</dbReference>
<feature type="binding site" evidence="15">
    <location>
        <position position="113"/>
    </location>
    <ligand>
        <name>Zn(2+)</name>
        <dbReference type="ChEBI" id="CHEBI:29105"/>
        <label>2</label>
    </ligand>
</feature>
<evidence type="ECO:0000256" key="12">
    <source>
        <dbReference type="ARBA" id="ARBA00023285"/>
    </source>
</evidence>
<feature type="domain" description="Peptidase M20 dimerisation" evidence="16">
    <location>
        <begin position="190"/>
        <end position="293"/>
    </location>
</feature>